<dbReference type="GO" id="GO:0000423">
    <property type="term" value="P:mitophagy"/>
    <property type="evidence" value="ECO:0007669"/>
    <property type="project" value="InterPro"/>
</dbReference>
<dbReference type="GeneID" id="92177744"/>
<dbReference type="PANTHER" id="PTHR38699:SF1">
    <property type="entry name" value="MITOPHAGY RECEPTOR ATG43"/>
    <property type="match status" value="1"/>
</dbReference>
<dbReference type="AlphaFoldDB" id="A0AAW0Z6R4"/>
<sequence>MTTLDPSHIPFRHSAQAVHHAHPSHSAANHQFPDDLPEVTAQDIAKGHPRARREGRKRVKTAMPPMPDLRFEQSYLLSIRPFLKPRPTSSTRNHKGPVPDEKDSKTLVQSADNDEVFHWGREVDVDWRQVSWITFRDQLISPLVQGALWGWATLFLSVSGTVLRSTLYPASHINKGRIAGGPGGGTSTAGGGDAVGQTGWWKNWVGSWFGAVETATV</sequence>
<keyword evidence="3" id="KW-1185">Reference proteome</keyword>
<feature type="compositionally biased region" description="Low complexity" evidence="1">
    <location>
        <begin position="13"/>
        <end position="30"/>
    </location>
</feature>
<name>A0AAW0Z6R4_9TREE</name>
<dbReference type="RefSeq" id="XP_066806162.1">
    <property type="nucleotide sequence ID" value="XM_066943620.1"/>
</dbReference>
<gene>
    <name evidence="2" type="ORF">IAR55_000484</name>
</gene>
<dbReference type="KEGG" id="kne:92177744"/>
<proteinExistence type="predicted"/>
<feature type="compositionally biased region" description="Basic residues" evidence="1">
    <location>
        <begin position="47"/>
        <end position="60"/>
    </location>
</feature>
<dbReference type="Proteomes" id="UP001388673">
    <property type="component" value="Unassembled WGS sequence"/>
</dbReference>
<dbReference type="GO" id="GO:0140580">
    <property type="term" value="F:mitochondrion autophagosome adaptor activity"/>
    <property type="evidence" value="ECO:0007669"/>
    <property type="project" value="InterPro"/>
</dbReference>
<dbReference type="EMBL" id="JBCAWK010000001">
    <property type="protein sequence ID" value="KAK8869916.1"/>
    <property type="molecule type" value="Genomic_DNA"/>
</dbReference>
<evidence type="ECO:0000313" key="2">
    <source>
        <dbReference type="EMBL" id="KAK8869916.1"/>
    </source>
</evidence>
<dbReference type="InterPro" id="IPR013898">
    <property type="entry name" value="Atg43"/>
</dbReference>
<accession>A0AAW0Z6R4</accession>
<evidence type="ECO:0000256" key="1">
    <source>
        <dbReference type="SAM" id="MobiDB-lite"/>
    </source>
</evidence>
<organism evidence="2 3">
    <name type="scientific">Kwoniella newhampshirensis</name>
    <dbReference type="NCBI Taxonomy" id="1651941"/>
    <lineage>
        <taxon>Eukaryota</taxon>
        <taxon>Fungi</taxon>
        <taxon>Dikarya</taxon>
        <taxon>Basidiomycota</taxon>
        <taxon>Agaricomycotina</taxon>
        <taxon>Tremellomycetes</taxon>
        <taxon>Tremellales</taxon>
        <taxon>Cryptococcaceae</taxon>
        <taxon>Kwoniella</taxon>
    </lineage>
</organism>
<protein>
    <submittedName>
        <fullName evidence="2">Uncharacterized protein</fullName>
    </submittedName>
</protein>
<reference evidence="2 3" key="1">
    <citation type="journal article" date="2024" name="bioRxiv">
        <title>Comparative genomics of Cryptococcus and Kwoniella reveals pathogenesis evolution and contrasting karyotype dynamics via intercentromeric recombination or chromosome fusion.</title>
        <authorList>
            <person name="Coelho M.A."/>
            <person name="David-Palma M."/>
            <person name="Shea T."/>
            <person name="Bowers K."/>
            <person name="McGinley-Smith S."/>
            <person name="Mohammad A.W."/>
            <person name="Gnirke A."/>
            <person name="Yurkov A.M."/>
            <person name="Nowrousian M."/>
            <person name="Sun S."/>
            <person name="Cuomo C.A."/>
            <person name="Heitman J."/>
        </authorList>
    </citation>
    <scope>NUCLEOTIDE SEQUENCE [LARGE SCALE GENOMIC DNA]</scope>
    <source>
        <strain evidence="2 3">CBS 13917</strain>
    </source>
</reference>
<dbReference type="PANTHER" id="PTHR38699">
    <property type="entry name" value="CHROMOSOME 1, WHOLE GENOME SHOTGUN SEQUENCE"/>
    <property type="match status" value="1"/>
</dbReference>
<dbReference type="Pfam" id="PF08589">
    <property type="entry name" value="ATG43"/>
    <property type="match status" value="1"/>
</dbReference>
<feature type="region of interest" description="Disordered" evidence="1">
    <location>
        <begin position="1"/>
        <end position="64"/>
    </location>
</feature>
<comment type="caution">
    <text evidence="2">The sequence shown here is derived from an EMBL/GenBank/DDBJ whole genome shotgun (WGS) entry which is preliminary data.</text>
</comment>
<feature type="region of interest" description="Disordered" evidence="1">
    <location>
        <begin position="83"/>
        <end position="108"/>
    </location>
</feature>
<evidence type="ECO:0000313" key="3">
    <source>
        <dbReference type="Proteomes" id="UP001388673"/>
    </source>
</evidence>